<sequence length="113" mass="12334">MPYEAATGDQRPATMCTRPLQTPRSADTPSPRPSDALMPVTPPSWPASDPWSTVTISAMVCCNNCQRGHEENTISSLSAAQLTPTYMLLTPNSSEATQHFWGHAASPMHHHYL</sequence>
<feature type="compositionally biased region" description="Polar residues" evidence="1">
    <location>
        <begin position="19"/>
        <end position="28"/>
    </location>
</feature>
<dbReference type="Proteomes" id="UP000054032">
    <property type="component" value="Unassembled WGS sequence"/>
</dbReference>
<gene>
    <name evidence="2" type="ORF">COCMIDRAFT_21343</name>
</gene>
<dbReference type="HOGENOM" id="CLU_2133079_0_0_1"/>
<evidence type="ECO:0000256" key="1">
    <source>
        <dbReference type="SAM" id="MobiDB-lite"/>
    </source>
</evidence>
<name>W6ZUV6_COCMI</name>
<dbReference type="RefSeq" id="XP_007682105.1">
    <property type="nucleotide sequence ID" value="XM_007683915.1"/>
</dbReference>
<proteinExistence type="predicted"/>
<dbReference type="EMBL" id="KI963918">
    <property type="protein sequence ID" value="EUC51364.1"/>
    <property type="molecule type" value="Genomic_DNA"/>
</dbReference>
<evidence type="ECO:0000313" key="2">
    <source>
        <dbReference type="EMBL" id="EUC51364.1"/>
    </source>
</evidence>
<protein>
    <submittedName>
        <fullName evidence="2">Uncharacterized protein</fullName>
    </submittedName>
</protein>
<dbReference type="AlphaFoldDB" id="W6ZUV6"/>
<feature type="region of interest" description="Disordered" evidence="1">
    <location>
        <begin position="1"/>
        <end position="45"/>
    </location>
</feature>
<reference evidence="2 3" key="1">
    <citation type="journal article" date="2013" name="PLoS Genet.">
        <title>Comparative genome structure, secondary metabolite, and effector coding capacity across Cochliobolus pathogens.</title>
        <authorList>
            <person name="Condon B.J."/>
            <person name="Leng Y."/>
            <person name="Wu D."/>
            <person name="Bushley K.E."/>
            <person name="Ohm R.A."/>
            <person name="Otillar R."/>
            <person name="Martin J."/>
            <person name="Schackwitz W."/>
            <person name="Grimwood J."/>
            <person name="MohdZainudin N."/>
            <person name="Xue C."/>
            <person name="Wang R."/>
            <person name="Manning V.A."/>
            <person name="Dhillon B."/>
            <person name="Tu Z.J."/>
            <person name="Steffenson B.J."/>
            <person name="Salamov A."/>
            <person name="Sun H."/>
            <person name="Lowry S."/>
            <person name="LaButti K."/>
            <person name="Han J."/>
            <person name="Copeland A."/>
            <person name="Lindquist E."/>
            <person name="Barry K."/>
            <person name="Schmutz J."/>
            <person name="Baker S.E."/>
            <person name="Ciuffetti L.M."/>
            <person name="Grigoriev I.V."/>
            <person name="Zhong S."/>
            <person name="Turgeon B.G."/>
        </authorList>
    </citation>
    <scope>NUCLEOTIDE SEQUENCE [LARGE SCALE GENOMIC DNA]</scope>
    <source>
        <strain evidence="2 3">ATCC 44560</strain>
    </source>
</reference>
<evidence type="ECO:0000313" key="3">
    <source>
        <dbReference type="Proteomes" id="UP000054032"/>
    </source>
</evidence>
<organism evidence="2 3">
    <name type="scientific">Bipolaris oryzae ATCC 44560</name>
    <dbReference type="NCBI Taxonomy" id="930090"/>
    <lineage>
        <taxon>Eukaryota</taxon>
        <taxon>Fungi</taxon>
        <taxon>Dikarya</taxon>
        <taxon>Ascomycota</taxon>
        <taxon>Pezizomycotina</taxon>
        <taxon>Dothideomycetes</taxon>
        <taxon>Pleosporomycetidae</taxon>
        <taxon>Pleosporales</taxon>
        <taxon>Pleosporineae</taxon>
        <taxon>Pleosporaceae</taxon>
        <taxon>Bipolaris</taxon>
    </lineage>
</organism>
<dbReference type="GeneID" id="19120046"/>
<dbReference type="KEGG" id="bor:COCMIDRAFT_21343"/>
<accession>W6ZUV6</accession>
<keyword evidence="3" id="KW-1185">Reference proteome</keyword>